<dbReference type="InterPro" id="IPR029069">
    <property type="entry name" value="HotDog_dom_sf"/>
</dbReference>
<reference evidence="1 2" key="1">
    <citation type="submission" date="2019-03" db="EMBL/GenBank/DDBJ databases">
        <title>Genomic Encyclopedia of Archaeal and Bacterial Type Strains, Phase II (KMG-II): from individual species to whole genera.</title>
        <authorList>
            <person name="Goeker M."/>
        </authorList>
    </citation>
    <scope>NUCLEOTIDE SEQUENCE [LARGE SCALE GENOMIC DNA]</scope>
    <source>
        <strain evidence="1 2">DSM 45499</strain>
    </source>
</reference>
<gene>
    <name evidence="1" type="ORF">CLV71_101452</name>
</gene>
<dbReference type="Proteomes" id="UP000294927">
    <property type="component" value="Unassembled WGS sequence"/>
</dbReference>
<keyword evidence="2" id="KW-1185">Reference proteome</keyword>
<evidence type="ECO:0000313" key="2">
    <source>
        <dbReference type="Proteomes" id="UP000294927"/>
    </source>
</evidence>
<organism evidence="1 2">
    <name type="scientific">Actinophytocola oryzae</name>
    <dbReference type="NCBI Taxonomy" id="502181"/>
    <lineage>
        <taxon>Bacteria</taxon>
        <taxon>Bacillati</taxon>
        <taxon>Actinomycetota</taxon>
        <taxon>Actinomycetes</taxon>
        <taxon>Pseudonocardiales</taxon>
        <taxon>Pseudonocardiaceae</taxon>
    </lineage>
</organism>
<dbReference type="InterPro" id="IPR050563">
    <property type="entry name" value="4-hydroxybenzoyl-CoA_TE"/>
</dbReference>
<dbReference type="SUPFAM" id="SSF54637">
    <property type="entry name" value="Thioesterase/thiol ester dehydrase-isomerase"/>
    <property type="match status" value="1"/>
</dbReference>
<keyword evidence="1" id="KW-0378">Hydrolase</keyword>
<accession>A0A4V3FV30</accession>
<dbReference type="OrthoDB" id="194128at2"/>
<dbReference type="GO" id="GO:0047617">
    <property type="term" value="F:fatty acyl-CoA hydrolase activity"/>
    <property type="evidence" value="ECO:0007669"/>
    <property type="project" value="TreeGrafter"/>
</dbReference>
<dbReference type="Pfam" id="PF13279">
    <property type="entry name" value="4HBT_2"/>
    <property type="match status" value="1"/>
</dbReference>
<dbReference type="Gene3D" id="3.10.129.10">
    <property type="entry name" value="Hotdog Thioesterase"/>
    <property type="match status" value="1"/>
</dbReference>
<name>A0A4V3FV30_9PSEU</name>
<dbReference type="EMBL" id="SOCP01000001">
    <property type="protein sequence ID" value="TDV57581.1"/>
    <property type="molecule type" value="Genomic_DNA"/>
</dbReference>
<proteinExistence type="predicted"/>
<evidence type="ECO:0000313" key="1">
    <source>
        <dbReference type="EMBL" id="TDV57581.1"/>
    </source>
</evidence>
<dbReference type="RefSeq" id="WP_133900828.1">
    <property type="nucleotide sequence ID" value="NZ_SOCP01000001.1"/>
</dbReference>
<sequence length="145" mass="16231">MNALPEHGLVETMFVHFDDLDSMGMVHNTRYAVLVERALSVFWDRQGYGYHDGKLGHPDASVGVAEFSITYRTPVRGTGDIVIHIVVERVGESSVVYGFRVLDTSGATVHAEGRRVHIHLDPKTFRPAPWAEETRAIYKTLQAPE</sequence>
<protein>
    <submittedName>
        <fullName evidence="1">Acyl-CoA thioester hydrolase</fullName>
    </submittedName>
</protein>
<dbReference type="AlphaFoldDB" id="A0A4V3FV30"/>
<dbReference type="PANTHER" id="PTHR31793:SF24">
    <property type="entry name" value="LONG-CHAIN ACYL-COA THIOESTERASE FADM"/>
    <property type="match status" value="1"/>
</dbReference>
<comment type="caution">
    <text evidence="1">The sequence shown here is derived from an EMBL/GenBank/DDBJ whole genome shotgun (WGS) entry which is preliminary data.</text>
</comment>
<dbReference type="CDD" id="cd00586">
    <property type="entry name" value="4HBT"/>
    <property type="match status" value="1"/>
</dbReference>
<dbReference type="PANTHER" id="PTHR31793">
    <property type="entry name" value="4-HYDROXYBENZOYL-COA THIOESTERASE FAMILY MEMBER"/>
    <property type="match status" value="1"/>
</dbReference>